<dbReference type="GeneID" id="40085809"/>
<dbReference type="Gene3D" id="3.40.50.2000">
    <property type="entry name" value="Glycogen Phosphorylase B"/>
    <property type="match status" value="1"/>
</dbReference>
<keyword evidence="2" id="KW-1185">Reference proteome</keyword>
<dbReference type="SUPFAM" id="SSF53756">
    <property type="entry name" value="UDP-Glycosyltransferase/glycogen phosphorylase"/>
    <property type="match status" value="1"/>
</dbReference>
<accession>A0A218M2Y2</accession>
<sequence>MNQRTIHLFGLEPIETRYTKEWATHLPAVLSKHFWVCDYQGDVLESSVGTSDFLNWTSTNYFKSSQLMGFALALNAGRVNDGDIVLFTDFWNPAVIQVKYMLGMAGLDVKVAGIAHAGAYDPWDRLAEKLGHNEWVYKAEAGMFECYDRIFFATDFHRDLYAQTHGHSPATFVAGFPMEYIRNEIDESLPFKRNKIVFAQRNAPEKQPHLFHELAAWAKAEGLDYEFVDVGAMGLKKPEYHQHLREAKLVVSFARQETLGITPFEALARGCDILVPDRLSYSEMYSPIFKYPSGNDLERVKERLVDRITNFEPRQNAIEGEYNMLAASYFSSAHMIESLKDL</sequence>
<dbReference type="Proteomes" id="UP000224101">
    <property type="component" value="Segment"/>
</dbReference>
<evidence type="ECO:0000313" key="1">
    <source>
        <dbReference type="EMBL" id="ASD50404.1"/>
    </source>
</evidence>
<proteinExistence type="predicted"/>
<dbReference type="KEGG" id="vg:40085809"/>
<evidence type="ECO:0008006" key="3">
    <source>
        <dbReference type="Google" id="ProtNLM"/>
    </source>
</evidence>
<evidence type="ECO:0000313" key="2">
    <source>
        <dbReference type="Proteomes" id="UP000224101"/>
    </source>
</evidence>
<protein>
    <recommendedName>
        <fullName evidence="3">Glycosyl transferase family 1 domain-containing protein</fullName>
    </recommendedName>
</protein>
<dbReference type="RefSeq" id="YP_009609724.1">
    <property type="nucleotide sequence ID" value="NC_041997.1"/>
</dbReference>
<reference evidence="1 2" key="1">
    <citation type="submission" date="2017-08" db="EMBL/GenBank/DDBJ databases">
        <title>Characterization and complete genome sequence of novel bacteriophage infecting the causal agent of bacterial fruit blotch, Acidovorax citrulli.</title>
        <authorList>
            <person name="Midani A.R."/>
            <person name="Park S.-H."/>
            <person name="Choi T.-J."/>
        </authorList>
    </citation>
    <scope>NUCLEOTIDE SEQUENCE [LARGE SCALE GENOMIC DNA]</scope>
</reference>
<organism evidence="1 2">
    <name type="scientific">Acidovorax phage ACP17</name>
    <dbReference type="NCBI Taxonomy" id="2010329"/>
    <lineage>
        <taxon>Viruses</taxon>
        <taxon>Duplodnaviria</taxon>
        <taxon>Heunggongvirae</taxon>
        <taxon>Uroviricota</taxon>
        <taxon>Caudoviricetes</taxon>
        <taxon>Busanvirus</taxon>
        <taxon>Busanvirus ACP17</taxon>
    </lineage>
</organism>
<dbReference type="EMBL" id="KY979132">
    <property type="protein sequence ID" value="ASD50404.1"/>
    <property type="molecule type" value="Genomic_DNA"/>
</dbReference>
<name>A0A218M2Y2_9CAUD</name>